<name>L9YHC4_9EURY</name>
<dbReference type="Proteomes" id="UP000011618">
    <property type="component" value="Unassembled WGS sequence"/>
</dbReference>
<dbReference type="RefSeq" id="WP_006186971.1">
    <property type="nucleotide sequence ID" value="NZ_AOII01000095.1"/>
</dbReference>
<dbReference type="OrthoDB" id="326261at2157"/>
<dbReference type="EMBL" id="AOII01000095">
    <property type="protein sequence ID" value="ELY73505.1"/>
    <property type="molecule type" value="Genomic_DNA"/>
</dbReference>
<evidence type="ECO:0000313" key="2">
    <source>
        <dbReference type="Proteomes" id="UP000011618"/>
    </source>
</evidence>
<dbReference type="eggNOG" id="arCOG10874">
    <property type="taxonomic scope" value="Archaea"/>
</dbReference>
<organism evidence="1 2">
    <name type="scientific">Natrinema pallidum DSM 3751</name>
    <dbReference type="NCBI Taxonomy" id="1227495"/>
    <lineage>
        <taxon>Archaea</taxon>
        <taxon>Methanobacteriati</taxon>
        <taxon>Methanobacteriota</taxon>
        <taxon>Stenosarchaea group</taxon>
        <taxon>Halobacteria</taxon>
        <taxon>Halobacteriales</taxon>
        <taxon>Natrialbaceae</taxon>
        <taxon>Natrinema</taxon>
    </lineage>
</organism>
<dbReference type="PATRIC" id="fig|1227495.3.peg.3434"/>
<sequence>MPSNDEPVQHCTLAEAADLRTALEAAAIEYLDVDEYRTIVIYQQAIFMVIATEGQAMAAWEFDVELWKEPPDNTTRDLDDLLAGFIDELVATTETTRR</sequence>
<evidence type="ECO:0000313" key="1">
    <source>
        <dbReference type="EMBL" id="ELY73505.1"/>
    </source>
</evidence>
<accession>L9YHC4</accession>
<dbReference type="AlphaFoldDB" id="L9YHC4"/>
<protein>
    <submittedName>
        <fullName evidence="1">Uncharacterized protein</fullName>
    </submittedName>
</protein>
<comment type="caution">
    <text evidence="1">The sequence shown here is derived from an EMBL/GenBank/DDBJ whole genome shotgun (WGS) entry which is preliminary data.</text>
</comment>
<reference evidence="1 2" key="1">
    <citation type="journal article" date="2014" name="PLoS Genet.">
        <title>Phylogenetically driven sequencing of extremely halophilic archaea reveals strategies for static and dynamic osmo-response.</title>
        <authorList>
            <person name="Becker E.A."/>
            <person name="Seitzer P.M."/>
            <person name="Tritt A."/>
            <person name="Larsen D."/>
            <person name="Krusor M."/>
            <person name="Yao A.I."/>
            <person name="Wu D."/>
            <person name="Madern D."/>
            <person name="Eisen J.A."/>
            <person name="Darling A.E."/>
            <person name="Facciotti M.T."/>
        </authorList>
    </citation>
    <scope>NUCLEOTIDE SEQUENCE [LARGE SCALE GENOMIC DNA]</scope>
    <source>
        <strain evidence="1 2">DSM 3751</strain>
    </source>
</reference>
<proteinExistence type="predicted"/>
<gene>
    <name evidence="1" type="ORF">C487_17150</name>
</gene>